<evidence type="ECO:0000313" key="2">
    <source>
        <dbReference type="Proteomes" id="UP000008493"/>
    </source>
</evidence>
<dbReference type="InParanoid" id="K5XI93"/>
<name>K5XI93_AGABU</name>
<dbReference type="KEGG" id="abp:AGABI1DRAFT82844"/>
<reference evidence="2" key="1">
    <citation type="journal article" date="2012" name="Proc. Natl. Acad. Sci. U.S.A.">
        <title>Genome sequence of the button mushroom Agaricus bisporus reveals mechanisms governing adaptation to a humic-rich ecological niche.</title>
        <authorList>
            <person name="Morin E."/>
            <person name="Kohler A."/>
            <person name="Baker A.R."/>
            <person name="Foulongne-Oriol M."/>
            <person name="Lombard V."/>
            <person name="Nagy L.G."/>
            <person name="Ohm R.A."/>
            <person name="Patyshakuliyeva A."/>
            <person name="Brun A."/>
            <person name="Aerts A.L."/>
            <person name="Bailey A.M."/>
            <person name="Billette C."/>
            <person name="Coutinho P.M."/>
            <person name="Deakin G."/>
            <person name="Doddapaneni H."/>
            <person name="Floudas D."/>
            <person name="Grimwood J."/>
            <person name="Hilden K."/>
            <person name="Kuees U."/>
            <person name="LaButti K.M."/>
            <person name="Lapidus A."/>
            <person name="Lindquist E.A."/>
            <person name="Lucas S.M."/>
            <person name="Murat C."/>
            <person name="Riley R.W."/>
            <person name="Salamov A.A."/>
            <person name="Schmutz J."/>
            <person name="Subramanian V."/>
            <person name="Woesten H.A.B."/>
            <person name="Xu J."/>
            <person name="Eastwood D.C."/>
            <person name="Foster G.D."/>
            <person name="Sonnenberg A.S."/>
            <person name="Cullen D."/>
            <person name="de Vries R.P."/>
            <person name="Lundell T."/>
            <person name="Hibbett D.S."/>
            <person name="Henrissat B."/>
            <person name="Burton K.S."/>
            <person name="Kerrigan R.W."/>
            <person name="Challen M.P."/>
            <person name="Grigoriev I.V."/>
            <person name="Martin F."/>
        </authorList>
    </citation>
    <scope>NUCLEOTIDE SEQUENCE [LARGE SCALE GENOMIC DNA]</scope>
    <source>
        <strain evidence="2">JB137-S8 / ATCC MYA-4627 / FGSC 10392</strain>
    </source>
</reference>
<organism evidence="1 2">
    <name type="scientific">Agaricus bisporus var. burnettii (strain JB137-S8 / ATCC MYA-4627 / FGSC 10392)</name>
    <name type="common">White button mushroom</name>
    <dbReference type="NCBI Taxonomy" id="597362"/>
    <lineage>
        <taxon>Eukaryota</taxon>
        <taxon>Fungi</taxon>
        <taxon>Dikarya</taxon>
        <taxon>Basidiomycota</taxon>
        <taxon>Agaricomycotina</taxon>
        <taxon>Agaricomycetes</taxon>
        <taxon>Agaricomycetidae</taxon>
        <taxon>Agaricales</taxon>
        <taxon>Agaricineae</taxon>
        <taxon>Agaricaceae</taxon>
        <taxon>Agaricus</taxon>
    </lineage>
</organism>
<dbReference type="Proteomes" id="UP000008493">
    <property type="component" value="Unassembled WGS sequence"/>
</dbReference>
<dbReference type="EMBL" id="JH971386">
    <property type="protein sequence ID" value="EKM83198.1"/>
    <property type="molecule type" value="Genomic_DNA"/>
</dbReference>
<keyword evidence="2" id="KW-1185">Reference proteome</keyword>
<sequence>MTVNLKSSGIPASYDSTGAITVKFSESWSSSLTGAPNAGKKRSSRSRWCRGVHRIL</sequence>
<gene>
    <name evidence="1" type="ORF">AGABI1DRAFT_82844</name>
</gene>
<dbReference type="HOGENOM" id="CLU_3013644_0_0_1"/>
<dbReference type="AlphaFoldDB" id="K5XI93"/>
<dbReference type="RefSeq" id="XP_007326745.1">
    <property type="nucleotide sequence ID" value="XM_007326683.1"/>
</dbReference>
<proteinExistence type="predicted"/>
<protein>
    <submittedName>
        <fullName evidence="1">Uncharacterized protein</fullName>
    </submittedName>
</protein>
<evidence type="ECO:0000313" key="1">
    <source>
        <dbReference type="EMBL" id="EKM83198.1"/>
    </source>
</evidence>
<dbReference type="GeneID" id="18831860"/>
<accession>K5XI93</accession>